<evidence type="ECO:0000259" key="3">
    <source>
        <dbReference type="PROSITE" id="PS50977"/>
    </source>
</evidence>
<dbReference type="AlphaFoldDB" id="A0AAW5MZM4"/>
<dbReference type="PANTHER" id="PTHR30328:SF54">
    <property type="entry name" value="HTH-TYPE TRANSCRIPTIONAL REPRESSOR SCO4008"/>
    <property type="match status" value="1"/>
</dbReference>
<accession>A0AAW5MZM4</accession>
<dbReference type="PRINTS" id="PR00455">
    <property type="entry name" value="HTHTETR"/>
</dbReference>
<evidence type="ECO:0000256" key="1">
    <source>
        <dbReference type="ARBA" id="ARBA00023125"/>
    </source>
</evidence>
<dbReference type="GO" id="GO:0003677">
    <property type="term" value="F:DNA binding"/>
    <property type="evidence" value="ECO:0007669"/>
    <property type="project" value="UniProtKB-UniRule"/>
</dbReference>
<dbReference type="RefSeq" id="WP_235301485.1">
    <property type="nucleotide sequence ID" value="NZ_CALULB010000012.1"/>
</dbReference>
<protein>
    <submittedName>
        <fullName evidence="4">TetR/AcrR family transcriptional regulator</fullName>
    </submittedName>
</protein>
<dbReference type="PANTHER" id="PTHR30328">
    <property type="entry name" value="TRANSCRIPTIONAL REPRESSOR"/>
    <property type="match status" value="1"/>
</dbReference>
<dbReference type="InterPro" id="IPR050109">
    <property type="entry name" value="HTH-type_TetR-like_transc_reg"/>
</dbReference>
<proteinExistence type="predicted"/>
<dbReference type="PROSITE" id="PS50977">
    <property type="entry name" value="HTH_TETR_2"/>
    <property type="match status" value="1"/>
</dbReference>
<dbReference type="SUPFAM" id="SSF48498">
    <property type="entry name" value="Tetracyclin repressor-like, C-terminal domain"/>
    <property type="match status" value="1"/>
</dbReference>
<dbReference type="SUPFAM" id="SSF46689">
    <property type="entry name" value="Homeodomain-like"/>
    <property type="match status" value="1"/>
</dbReference>
<dbReference type="Gene3D" id="1.10.357.10">
    <property type="entry name" value="Tetracycline Repressor, domain 2"/>
    <property type="match status" value="1"/>
</dbReference>
<dbReference type="InterPro" id="IPR036271">
    <property type="entry name" value="Tet_transcr_reg_TetR-rel_C_sf"/>
</dbReference>
<organism evidence="4 5">
    <name type="scientific">Phocaeicola barnesiae</name>
    <dbReference type="NCBI Taxonomy" id="376804"/>
    <lineage>
        <taxon>Bacteria</taxon>
        <taxon>Pseudomonadati</taxon>
        <taxon>Bacteroidota</taxon>
        <taxon>Bacteroidia</taxon>
        <taxon>Bacteroidales</taxon>
        <taxon>Bacteroidaceae</taxon>
        <taxon>Phocaeicola</taxon>
    </lineage>
</organism>
<dbReference type="Proteomes" id="UP001204579">
    <property type="component" value="Unassembled WGS sequence"/>
</dbReference>
<keyword evidence="1 2" id="KW-0238">DNA-binding</keyword>
<evidence type="ECO:0000313" key="5">
    <source>
        <dbReference type="Proteomes" id="UP001204579"/>
    </source>
</evidence>
<feature type="DNA-binding region" description="H-T-H motif" evidence="2">
    <location>
        <begin position="28"/>
        <end position="47"/>
    </location>
</feature>
<name>A0AAW5MZM4_9BACT</name>
<gene>
    <name evidence="4" type="ORF">NW209_05500</name>
</gene>
<dbReference type="InterPro" id="IPR001647">
    <property type="entry name" value="HTH_TetR"/>
</dbReference>
<evidence type="ECO:0000313" key="4">
    <source>
        <dbReference type="EMBL" id="MCR8873477.1"/>
    </source>
</evidence>
<dbReference type="EMBL" id="JANRHJ010000005">
    <property type="protein sequence ID" value="MCR8873477.1"/>
    <property type="molecule type" value="Genomic_DNA"/>
</dbReference>
<evidence type="ECO:0000256" key="2">
    <source>
        <dbReference type="PROSITE-ProRule" id="PRU00335"/>
    </source>
</evidence>
<keyword evidence="5" id="KW-1185">Reference proteome</keyword>
<sequence length="207" mass="24105">MKKEDNTEQLILKAAEEEFLEKGFVLAKTTEIARRAGVTHAMLHYYYRTKENLFEQVFRQKVQLVAKSLDTAFDEQLPFAQQLETLIQVHFEFIQANPRLPFFILNEIYLDEKRRKICIPILLPVLRRVLANLTKALDAAAERGEIRQVNPSNLLMSIFSLNVMAGIGQPVMQAILGLDREEMVQFMAHRKEEIFETIWSRLRIVKS</sequence>
<dbReference type="InterPro" id="IPR009057">
    <property type="entry name" value="Homeodomain-like_sf"/>
</dbReference>
<reference evidence="4 5" key="1">
    <citation type="submission" date="2022-08" db="EMBL/GenBank/DDBJ databases">
        <authorList>
            <person name="Zeman M."/>
            <person name="Kubasova T."/>
        </authorList>
    </citation>
    <scope>NUCLEOTIDE SEQUENCE [LARGE SCALE GENOMIC DNA]</scope>
    <source>
        <strain evidence="4 5">ET62</strain>
    </source>
</reference>
<comment type="caution">
    <text evidence="4">The sequence shown here is derived from an EMBL/GenBank/DDBJ whole genome shotgun (WGS) entry which is preliminary data.</text>
</comment>
<feature type="domain" description="HTH tetR-type" evidence="3">
    <location>
        <begin position="5"/>
        <end position="65"/>
    </location>
</feature>
<dbReference type="Pfam" id="PF00440">
    <property type="entry name" value="TetR_N"/>
    <property type="match status" value="1"/>
</dbReference>